<evidence type="ECO:0000256" key="5">
    <source>
        <dbReference type="ARBA" id="ARBA00023251"/>
    </source>
</evidence>
<dbReference type="AlphaFoldDB" id="A0A939JLT7"/>
<evidence type="ECO:0000313" key="7">
    <source>
        <dbReference type="EMBL" id="MBO0516740.1"/>
    </source>
</evidence>
<dbReference type="EMBL" id="JAFLRJ010000441">
    <property type="protein sequence ID" value="MBO0516740.1"/>
    <property type="molecule type" value="Genomic_DNA"/>
</dbReference>
<dbReference type="GO" id="GO:0046677">
    <property type="term" value="P:response to antibiotic"/>
    <property type="evidence" value="ECO:0007669"/>
    <property type="project" value="UniProtKB-KW"/>
</dbReference>
<dbReference type="InterPro" id="IPR050763">
    <property type="entry name" value="ABC_transporter_ATP-binding"/>
</dbReference>
<protein>
    <submittedName>
        <fullName evidence="7">ATP-binding cassette domain-containing protein</fullName>
    </submittedName>
</protein>
<name>A0A939JLT7_9ACTN</name>
<accession>A0A939JLT7</accession>
<feature type="domain" description="ABC transporter" evidence="6">
    <location>
        <begin position="37"/>
        <end position="76"/>
    </location>
</feature>
<dbReference type="Pfam" id="PF00005">
    <property type="entry name" value="ABC_tran"/>
    <property type="match status" value="1"/>
</dbReference>
<evidence type="ECO:0000313" key="8">
    <source>
        <dbReference type="Proteomes" id="UP000664167"/>
    </source>
</evidence>
<dbReference type="GO" id="GO:0005524">
    <property type="term" value="F:ATP binding"/>
    <property type="evidence" value="ECO:0007669"/>
    <property type="project" value="UniProtKB-KW"/>
</dbReference>
<comment type="subcellular location">
    <subcellularLocation>
        <location evidence="1">Cell membrane</location>
        <topology evidence="1">Peripheral membrane protein</topology>
    </subcellularLocation>
</comment>
<proteinExistence type="predicted"/>
<keyword evidence="5" id="KW-0046">Antibiotic resistance</keyword>
<dbReference type="Gene3D" id="3.40.50.300">
    <property type="entry name" value="P-loop containing nucleotide triphosphate hydrolases"/>
    <property type="match status" value="1"/>
</dbReference>
<reference evidence="7" key="1">
    <citation type="submission" date="2021-03" db="EMBL/GenBank/DDBJ databases">
        <title>Streptomyces poriferae sp. nov., a novel marine sponge-derived Actinobacteria species with anti-MRSA activity.</title>
        <authorList>
            <person name="Sandoval-Powers M."/>
            <person name="Kralova S."/>
            <person name="Nguyen G.-S."/>
            <person name="Fawwal D."/>
            <person name="Degnes K."/>
            <person name="Klinkenberg G."/>
            <person name="Sletta H."/>
            <person name="Wentzel A."/>
            <person name="Liles M.R."/>
        </authorList>
    </citation>
    <scope>NUCLEOTIDE SEQUENCE</scope>
    <source>
        <strain evidence="7">DSM 41794</strain>
    </source>
</reference>
<feature type="non-terminal residue" evidence="7">
    <location>
        <position position="77"/>
    </location>
</feature>
<keyword evidence="3" id="KW-0547">Nucleotide-binding</keyword>
<keyword evidence="2" id="KW-0813">Transport</keyword>
<evidence type="ECO:0000256" key="4">
    <source>
        <dbReference type="ARBA" id="ARBA00022840"/>
    </source>
</evidence>
<dbReference type="RefSeq" id="WP_206968616.1">
    <property type="nucleotide sequence ID" value="NZ_JAFLRJ010000441.1"/>
</dbReference>
<dbReference type="PANTHER" id="PTHR42711">
    <property type="entry name" value="ABC TRANSPORTER ATP-BINDING PROTEIN"/>
    <property type="match status" value="1"/>
</dbReference>
<evidence type="ECO:0000259" key="6">
    <source>
        <dbReference type="Pfam" id="PF00005"/>
    </source>
</evidence>
<dbReference type="InterPro" id="IPR003439">
    <property type="entry name" value="ABC_transporter-like_ATP-bd"/>
</dbReference>
<evidence type="ECO:0000256" key="3">
    <source>
        <dbReference type="ARBA" id="ARBA00022741"/>
    </source>
</evidence>
<dbReference type="GO" id="GO:0016887">
    <property type="term" value="F:ATP hydrolysis activity"/>
    <property type="evidence" value="ECO:0007669"/>
    <property type="project" value="InterPro"/>
</dbReference>
<comment type="caution">
    <text evidence="7">The sequence shown here is derived from an EMBL/GenBank/DDBJ whole genome shotgun (WGS) entry which is preliminary data.</text>
</comment>
<organism evidence="7 8">
    <name type="scientific">Streptomyces beijiangensis</name>
    <dbReference type="NCBI Taxonomy" id="163361"/>
    <lineage>
        <taxon>Bacteria</taxon>
        <taxon>Bacillati</taxon>
        <taxon>Actinomycetota</taxon>
        <taxon>Actinomycetes</taxon>
        <taxon>Kitasatosporales</taxon>
        <taxon>Streptomycetaceae</taxon>
        <taxon>Streptomyces</taxon>
    </lineage>
</organism>
<evidence type="ECO:0000256" key="1">
    <source>
        <dbReference type="ARBA" id="ARBA00004202"/>
    </source>
</evidence>
<gene>
    <name evidence="7" type="ORF">J0695_33965</name>
</gene>
<dbReference type="Proteomes" id="UP000664167">
    <property type="component" value="Unassembled WGS sequence"/>
</dbReference>
<keyword evidence="4 7" id="KW-0067">ATP-binding</keyword>
<keyword evidence="8" id="KW-1185">Reference proteome</keyword>
<sequence>MPDQASGQAAVPAAAAPAAVKVTGLWKRFGEQVAVAGIDLELPAGQFIGLVGPNGAGKTTTLSMVTGLLRPDQGTVL</sequence>
<dbReference type="InterPro" id="IPR027417">
    <property type="entry name" value="P-loop_NTPase"/>
</dbReference>
<dbReference type="PANTHER" id="PTHR42711:SF19">
    <property type="entry name" value="DOXORUBICIN RESISTANCE ATP-BINDING PROTEIN DRRA"/>
    <property type="match status" value="1"/>
</dbReference>
<evidence type="ECO:0000256" key="2">
    <source>
        <dbReference type="ARBA" id="ARBA00022448"/>
    </source>
</evidence>
<dbReference type="SUPFAM" id="SSF52540">
    <property type="entry name" value="P-loop containing nucleoside triphosphate hydrolases"/>
    <property type="match status" value="1"/>
</dbReference>
<dbReference type="GO" id="GO:0005886">
    <property type="term" value="C:plasma membrane"/>
    <property type="evidence" value="ECO:0007669"/>
    <property type="project" value="UniProtKB-SubCell"/>
</dbReference>